<sequence>MQIGSGHFSKKPKSSLKFIARVKAIFWAVIIQCAIAGLIFLGGLLDPYLGLLVVAAYFFGVGFYLLYHYLAVHFSKTNQLESK</sequence>
<evidence type="ECO:0000256" key="1">
    <source>
        <dbReference type="SAM" id="Phobius"/>
    </source>
</evidence>
<keyword evidence="1" id="KW-0812">Transmembrane</keyword>
<keyword evidence="1" id="KW-1133">Transmembrane helix</keyword>
<keyword evidence="1" id="KW-0472">Membrane</keyword>
<protein>
    <submittedName>
        <fullName evidence="2">Uncharacterized protein</fullName>
    </submittedName>
</protein>
<dbReference type="Proteomes" id="UP000254677">
    <property type="component" value="Unassembled WGS sequence"/>
</dbReference>
<proteinExistence type="predicted"/>
<name>A0A378KJU1_9GAMM</name>
<organism evidence="2 3">
    <name type="scientific">Legionella donaldsonii</name>
    <dbReference type="NCBI Taxonomy" id="45060"/>
    <lineage>
        <taxon>Bacteria</taxon>
        <taxon>Pseudomonadati</taxon>
        <taxon>Pseudomonadota</taxon>
        <taxon>Gammaproteobacteria</taxon>
        <taxon>Legionellales</taxon>
        <taxon>Legionellaceae</taxon>
        <taxon>Legionella</taxon>
    </lineage>
</organism>
<keyword evidence="3" id="KW-1185">Reference proteome</keyword>
<feature type="transmembrane region" description="Helical" evidence="1">
    <location>
        <begin position="48"/>
        <end position="67"/>
    </location>
</feature>
<dbReference type="RefSeq" id="WP_245954090.1">
    <property type="nucleotide sequence ID" value="NZ_UGOA01000003.1"/>
</dbReference>
<accession>A0A378KJU1</accession>
<evidence type="ECO:0000313" key="3">
    <source>
        <dbReference type="Proteomes" id="UP000254677"/>
    </source>
</evidence>
<gene>
    <name evidence="2" type="ORF">NCTC13292_03268</name>
</gene>
<feature type="transmembrane region" description="Helical" evidence="1">
    <location>
        <begin position="20"/>
        <end position="42"/>
    </location>
</feature>
<dbReference type="EMBL" id="UGOA01000003">
    <property type="protein sequence ID" value="STX84916.1"/>
    <property type="molecule type" value="Genomic_DNA"/>
</dbReference>
<reference evidence="2 3" key="1">
    <citation type="submission" date="2018-06" db="EMBL/GenBank/DDBJ databases">
        <authorList>
            <consortium name="Pathogen Informatics"/>
            <person name="Doyle S."/>
        </authorList>
    </citation>
    <scope>NUCLEOTIDE SEQUENCE [LARGE SCALE GENOMIC DNA]</scope>
    <source>
        <strain evidence="2 3">NCTC13292</strain>
    </source>
</reference>
<dbReference type="AlphaFoldDB" id="A0A378KJU1"/>
<evidence type="ECO:0000313" key="2">
    <source>
        <dbReference type="EMBL" id="STX84916.1"/>
    </source>
</evidence>